<dbReference type="AlphaFoldDB" id="A0ABD1E6W0"/>
<evidence type="ECO:0000256" key="3">
    <source>
        <dbReference type="ARBA" id="ARBA00022679"/>
    </source>
</evidence>
<evidence type="ECO:0000259" key="12">
    <source>
        <dbReference type="SMART" id="SM01144"/>
    </source>
</evidence>
<evidence type="ECO:0000256" key="8">
    <source>
        <dbReference type="ARBA" id="ARBA00038290"/>
    </source>
</evidence>
<evidence type="ECO:0000256" key="7">
    <source>
        <dbReference type="ARBA" id="ARBA00037050"/>
    </source>
</evidence>
<name>A0ABD1E6W0_HYPHA</name>
<evidence type="ECO:0000256" key="11">
    <source>
        <dbReference type="ARBA" id="ARBA00048718"/>
    </source>
</evidence>
<comment type="catalytic activity">
    <reaction evidence="11">
        <text>a uridine in tRNA + S-adenosyl-L-methionine = a 3-[(3S)-3-amino-3-carboxypropyl]uridine in tRNA + S-methyl-5'-thioadenosine + H(+)</text>
        <dbReference type="Rhea" id="RHEA:62432"/>
        <dbReference type="Rhea" id="RHEA-COMP:13339"/>
        <dbReference type="Rhea" id="RHEA-COMP:16092"/>
        <dbReference type="ChEBI" id="CHEBI:15378"/>
        <dbReference type="ChEBI" id="CHEBI:17509"/>
        <dbReference type="ChEBI" id="CHEBI:59789"/>
        <dbReference type="ChEBI" id="CHEBI:65315"/>
        <dbReference type="ChEBI" id="CHEBI:82930"/>
        <dbReference type="EC" id="2.5.1.25"/>
    </reaction>
</comment>
<comment type="function">
    <text evidence="7">Catalyzes the formation of 3-(3-amino-3-carboxypropyl)uridine (acp3U) at position 20 in the D-loop of several cytoplasmic tRNAs (acp3U(20)).</text>
</comment>
<evidence type="ECO:0000313" key="13">
    <source>
        <dbReference type="EMBL" id="KAL1490334.1"/>
    </source>
</evidence>
<proteinExistence type="inferred from homology"/>
<dbReference type="InterPro" id="IPR051521">
    <property type="entry name" value="tRNA_Mod/Golgi_Maint"/>
</dbReference>
<organism evidence="13 14">
    <name type="scientific">Hypothenemus hampei</name>
    <name type="common">Coffee berry borer</name>
    <dbReference type="NCBI Taxonomy" id="57062"/>
    <lineage>
        <taxon>Eukaryota</taxon>
        <taxon>Metazoa</taxon>
        <taxon>Ecdysozoa</taxon>
        <taxon>Arthropoda</taxon>
        <taxon>Hexapoda</taxon>
        <taxon>Insecta</taxon>
        <taxon>Pterygota</taxon>
        <taxon>Neoptera</taxon>
        <taxon>Endopterygota</taxon>
        <taxon>Coleoptera</taxon>
        <taxon>Polyphaga</taxon>
        <taxon>Cucujiformia</taxon>
        <taxon>Curculionidae</taxon>
        <taxon>Scolytinae</taxon>
        <taxon>Hypothenemus</taxon>
    </lineage>
</organism>
<comment type="similarity">
    <text evidence="8">Belongs to the TDD superfamily. DTWD1 family.</text>
</comment>
<evidence type="ECO:0000256" key="9">
    <source>
        <dbReference type="ARBA" id="ARBA00039242"/>
    </source>
</evidence>
<dbReference type="Pfam" id="PF03942">
    <property type="entry name" value="DTW"/>
    <property type="match status" value="1"/>
</dbReference>
<comment type="caution">
    <text evidence="13">The sequence shown here is derived from an EMBL/GenBank/DDBJ whole genome shotgun (WGS) entry which is preliminary data.</text>
</comment>
<keyword evidence="3" id="KW-0808">Transferase</keyword>
<evidence type="ECO:0000256" key="6">
    <source>
        <dbReference type="ARBA" id="ARBA00023242"/>
    </source>
</evidence>
<keyword evidence="4" id="KW-0949">S-adenosyl-L-methionine</keyword>
<dbReference type="EMBL" id="JBDJPC010000010">
    <property type="protein sequence ID" value="KAL1490334.1"/>
    <property type="molecule type" value="Genomic_DNA"/>
</dbReference>
<dbReference type="PANTHER" id="PTHR15627">
    <property type="entry name" value="NATURAL KILLER CELL-SPECIFIC ANTIGEN KLIP1"/>
    <property type="match status" value="1"/>
</dbReference>
<dbReference type="SMART" id="SM01144">
    <property type="entry name" value="DTW"/>
    <property type="match status" value="1"/>
</dbReference>
<evidence type="ECO:0000256" key="4">
    <source>
        <dbReference type="ARBA" id="ARBA00022691"/>
    </source>
</evidence>
<comment type="subcellular location">
    <subcellularLocation>
        <location evidence="1">Nucleus</location>
    </subcellularLocation>
</comment>
<dbReference type="PANTHER" id="PTHR15627:SF8">
    <property type="entry name" value="TRNA-URIDINE AMINOCARBOXYPROPYLTRANSFERASE 1"/>
    <property type="match status" value="1"/>
</dbReference>
<dbReference type="GO" id="GO:0016432">
    <property type="term" value="F:tRNA-uridine aminocarboxypropyltransferase activity"/>
    <property type="evidence" value="ECO:0007669"/>
    <property type="project" value="UniProtKB-EC"/>
</dbReference>
<gene>
    <name evidence="13" type="ORF">ABEB36_013048</name>
</gene>
<accession>A0ABD1E6W0</accession>
<protein>
    <recommendedName>
        <fullName evidence="9">tRNA-uridine aminocarboxypropyltransferase 1</fullName>
        <ecNumber evidence="2">2.5.1.25</ecNumber>
    </recommendedName>
    <alternativeName>
        <fullName evidence="10">DTW domain-containing protein 1</fullName>
    </alternativeName>
</protein>
<dbReference type="GO" id="GO:0005634">
    <property type="term" value="C:nucleus"/>
    <property type="evidence" value="ECO:0007669"/>
    <property type="project" value="UniProtKB-SubCell"/>
</dbReference>
<evidence type="ECO:0000313" key="14">
    <source>
        <dbReference type="Proteomes" id="UP001566132"/>
    </source>
</evidence>
<dbReference type="GO" id="GO:0008033">
    <property type="term" value="P:tRNA processing"/>
    <property type="evidence" value="ECO:0007669"/>
    <property type="project" value="UniProtKB-KW"/>
</dbReference>
<reference evidence="13 14" key="1">
    <citation type="submission" date="2024-05" db="EMBL/GenBank/DDBJ databases">
        <title>Genetic variation in Jamaican populations of the coffee berry borer (Hypothenemus hampei).</title>
        <authorList>
            <person name="Errbii M."/>
            <person name="Myrie A."/>
        </authorList>
    </citation>
    <scope>NUCLEOTIDE SEQUENCE [LARGE SCALE GENOMIC DNA]</scope>
    <source>
        <strain evidence="13">JA-Hopewell-2020-01-JO</strain>
        <tissue evidence="13">Whole body</tissue>
    </source>
</reference>
<keyword evidence="14" id="KW-1185">Reference proteome</keyword>
<dbReference type="InterPro" id="IPR005636">
    <property type="entry name" value="DTW"/>
</dbReference>
<dbReference type="Proteomes" id="UP001566132">
    <property type="component" value="Unassembled WGS sequence"/>
</dbReference>
<evidence type="ECO:0000256" key="1">
    <source>
        <dbReference type="ARBA" id="ARBA00004123"/>
    </source>
</evidence>
<sequence>MANPKSTANQRSIDENPFEGFQIDDSSILNSIEGRHPCPQCGKSRKLFCYTCFVLISPLEGKLPHVKLPLKIDIIKHKQEIDGKSTASHAALLASDDVKVYTYPDIPDYSKEQVVLIFPGQNAVSVSQLINLQTFEDIHKRPPEELPPGYNPRTLMKNIPKVLQEINFSFKKHKIPITKAIFIDSTWHQCKSIYKDVKIRAIPCVVIQNRISQFWRHQKGSPRWYLSTIEAIHQFLLEIHMHCWGLNRNYHGIKNCFTENSLDMESLFSDDINAYNGQYDNLLYFFKHMYEVIHSYYDHEELYAYKRRLM</sequence>
<feature type="domain" description="DTW" evidence="12">
    <location>
        <begin position="45"/>
        <end position="298"/>
    </location>
</feature>
<dbReference type="EC" id="2.5.1.25" evidence="2"/>
<evidence type="ECO:0000256" key="2">
    <source>
        <dbReference type="ARBA" id="ARBA00012386"/>
    </source>
</evidence>
<keyword evidence="6" id="KW-0539">Nucleus</keyword>
<evidence type="ECO:0000256" key="10">
    <source>
        <dbReference type="ARBA" id="ARBA00042508"/>
    </source>
</evidence>
<evidence type="ECO:0000256" key="5">
    <source>
        <dbReference type="ARBA" id="ARBA00022694"/>
    </source>
</evidence>
<keyword evidence="5" id="KW-0819">tRNA processing</keyword>